<organism evidence="1 2">
    <name type="scientific">Parascaris univalens</name>
    <name type="common">Nematode worm</name>
    <dbReference type="NCBI Taxonomy" id="6257"/>
    <lineage>
        <taxon>Eukaryota</taxon>
        <taxon>Metazoa</taxon>
        <taxon>Ecdysozoa</taxon>
        <taxon>Nematoda</taxon>
        <taxon>Chromadorea</taxon>
        <taxon>Rhabditida</taxon>
        <taxon>Spirurina</taxon>
        <taxon>Ascaridomorpha</taxon>
        <taxon>Ascaridoidea</taxon>
        <taxon>Ascarididae</taxon>
        <taxon>Parascaris</taxon>
    </lineage>
</organism>
<proteinExistence type="predicted"/>
<dbReference type="AlphaFoldDB" id="A0A915A180"/>
<dbReference type="PANTHER" id="PTHR31594:SF14">
    <property type="entry name" value="FIBRONECTIN TYPE-III DOMAIN-CONTAINING PROTEIN"/>
    <property type="match status" value="1"/>
</dbReference>
<keyword evidence="1" id="KW-1185">Reference proteome</keyword>
<evidence type="ECO:0000313" key="2">
    <source>
        <dbReference type="WBParaSite" id="PgB38_g001_t01"/>
    </source>
</evidence>
<dbReference type="InterPro" id="IPR052090">
    <property type="entry name" value="Cytolytic_pore-forming_toxin"/>
</dbReference>
<accession>A0A915A180</accession>
<dbReference type="Proteomes" id="UP000887569">
    <property type="component" value="Unplaced"/>
</dbReference>
<name>A0A915A180_PARUN</name>
<reference evidence="2" key="1">
    <citation type="submission" date="2022-11" db="UniProtKB">
        <authorList>
            <consortium name="WormBaseParasite"/>
        </authorList>
    </citation>
    <scope>IDENTIFICATION</scope>
</reference>
<protein>
    <submittedName>
        <fullName evidence="2">Uncharacterized protein</fullName>
    </submittedName>
</protein>
<sequence length="124" mass="13803">MDLLHRAALGRIALHGELYNAHTDQFLGGISIFRKPLPAHVLRTIDDDFVKCDVKYSNSLSQRCENLGVEGELKLSICFGLISLDGSGKYVLDDSKSARSCSIALLYQSRTKVRFLTLTFVLLL</sequence>
<dbReference type="WBParaSite" id="PgB38_g001_t01">
    <property type="protein sequence ID" value="PgB38_g001_t01"/>
    <property type="gene ID" value="PgB38_g001"/>
</dbReference>
<dbReference type="PANTHER" id="PTHR31594">
    <property type="entry name" value="AIG1-TYPE G DOMAIN-CONTAINING PROTEIN"/>
    <property type="match status" value="1"/>
</dbReference>
<evidence type="ECO:0000313" key="1">
    <source>
        <dbReference type="Proteomes" id="UP000887569"/>
    </source>
</evidence>